<comment type="caution">
    <text evidence="1">The sequence shown here is derived from an EMBL/GenBank/DDBJ whole genome shotgun (WGS) entry which is preliminary data.</text>
</comment>
<evidence type="ECO:0000313" key="1">
    <source>
        <dbReference type="EMBL" id="MQM09756.1"/>
    </source>
</evidence>
<accession>A0A843WQ33</accession>
<evidence type="ECO:0000313" key="2">
    <source>
        <dbReference type="Proteomes" id="UP000652761"/>
    </source>
</evidence>
<gene>
    <name evidence="1" type="ORF">Taro_042632</name>
</gene>
<proteinExistence type="predicted"/>
<dbReference type="EMBL" id="NMUH01004464">
    <property type="protein sequence ID" value="MQM09756.1"/>
    <property type="molecule type" value="Genomic_DNA"/>
</dbReference>
<dbReference type="AlphaFoldDB" id="A0A843WQ33"/>
<name>A0A843WQ33_COLES</name>
<sequence length="260" mass="28067">MYNGLWAITLKGRPSYDYKGSIGATIFLFLSLSLSRSLCCCRRHRWPWRSAAAALVGGPQLPPSSSSSSSSVCYAAAGKCRRRLRGAPPPTWVTLMDPAAEVGTLLPLRCRSDLPLPLCAAVVPPFLCSLSLSVSLSLSWRQPWPGSGRRRSAPLPGVGGARQRWPVALPLPLPFLPSLSQRQGIGGRWDGRARLAQCASRGLLGAVRWAWVAQNMRHIVPLPCWVPWFLGLPGSAPTGPTGPCDRLTRTVVLGFSAPLR</sequence>
<dbReference type="Proteomes" id="UP000652761">
    <property type="component" value="Unassembled WGS sequence"/>
</dbReference>
<organism evidence="1 2">
    <name type="scientific">Colocasia esculenta</name>
    <name type="common">Wild taro</name>
    <name type="synonym">Arum esculentum</name>
    <dbReference type="NCBI Taxonomy" id="4460"/>
    <lineage>
        <taxon>Eukaryota</taxon>
        <taxon>Viridiplantae</taxon>
        <taxon>Streptophyta</taxon>
        <taxon>Embryophyta</taxon>
        <taxon>Tracheophyta</taxon>
        <taxon>Spermatophyta</taxon>
        <taxon>Magnoliopsida</taxon>
        <taxon>Liliopsida</taxon>
        <taxon>Araceae</taxon>
        <taxon>Aroideae</taxon>
        <taxon>Colocasieae</taxon>
        <taxon>Colocasia</taxon>
    </lineage>
</organism>
<reference evidence="1" key="1">
    <citation type="submission" date="2017-07" db="EMBL/GenBank/DDBJ databases">
        <title>Taro Niue Genome Assembly and Annotation.</title>
        <authorList>
            <person name="Atibalentja N."/>
            <person name="Keating K."/>
            <person name="Fields C.J."/>
        </authorList>
    </citation>
    <scope>NUCLEOTIDE SEQUENCE</scope>
    <source>
        <strain evidence="1">Niue_2</strain>
        <tissue evidence="1">Leaf</tissue>
    </source>
</reference>
<protein>
    <submittedName>
        <fullName evidence="1">Uncharacterized protein</fullName>
    </submittedName>
</protein>
<keyword evidence="2" id="KW-1185">Reference proteome</keyword>